<accession>A0ABD2II29</accession>
<proteinExistence type="predicted"/>
<protein>
    <submittedName>
        <fullName evidence="2">Uncharacterized protein</fullName>
    </submittedName>
</protein>
<organism evidence="2 3">
    <name type="scientific">Heterodera trifolii</name>
    <dbReference type="NCBI Taxonomy" id="157864"/>
    <lineage>
        <taxon>Eukaryota</taxon>
        <taxon>Metazoa</taxon>
        <taxon>Ecdysozoa</taxon>
        <taxon>Nematoda</taxon>
        <taxon>Chromadorea</taxon>
        <taxon>Rhabditida</taxon>
        <taxon>Tylenchina</taxon>
        <taxon>Tylenchomorpha</taxon>
        <taxon>Tylenchoidea</taxon>
        <taxon>Heteroderidae</taxon>
        <taxon>Heteroderinae</taxon>
        <taxon>Heterodera</taxon>
    </lineage>
</organism>
<feature type="signal peptide" evidence="1">
    <location>
        <begin position="1"/>
        <end position="18"/>
    </location>
</feature>
<sequence>MIVALLLCCGFWFTVCRGYCPAATKAKTSISFSTTNTITSTPNLSYCAQQCGPVVQGYVYRDCSGIPFELVGQPTIGKPYVNYKTGCAYIDIACKVKDIGFPVQVQFNNEIEVTKTEPPLNNLTVTLTCTNDPANGQPRWTKLVWTNTLTKLCTWRRSVVIETVPLNLRSPKQLPITQRQQCYAKEKLNHET</sequence>
<evidence type="ECO:0000256" key="1">
    <source>
        <dbReference type="SAM" id="SignalP"/>
    </source>
</evidence>
<comment type="caution">
    <text evidence="2">The sequence shown here is derived from an EMBL/GenBank/DDBJ whole genome shotgun (WGS) entry which is preliminary data.</text>
</comment>
<gene>
    <name evidence="2" type="ORF">niasHT_039449</name>
</gene>
<feature type="chain" id="PRO_5044761642" evidence="1">
    <location>
        <begin position="19"/>
        <end position="192"/>
    </location>
</feature>
<name>A0ABD2II29_9BILA</name>
<evidence type="ECO:0000313" key="3">
    <source>
        <dbReference type="Proteomes" id="UP001620626"/>
    </source>
</evidence>
<evidence type="ECO:0000313" key="2">
    <source>
        <dbReference type="EMBL" id="KAL3077657.1"/>
    </source>
</evidence>
<keyword evidence="3" id="KW-1185">Reference proteome</keyword>
<keyword evidence="1" id="KW-0732">Signal</keyword>
<dbReference type="AlphaFoldDB" id="A0ABD2II29"/>
<dbReference type="Proteomes" id="UP001620626">
    <property type="component" value="Unassembled WGS sequence"/>
</dbReference>
<reference evidence="2 3" key="1">
    <citation type="submission" date="2024-10" db="EMBL/GenBank/DDBJ databases">
        <authorList>
            <person name="Kim D."/>
        </authorList>
    </citation>
    <scope>NUCLEOTIDE SEQUENCE [LARGE SCALE GENOMIC DNA]</scope>
    <source>
        <strain evidence="2">BH-2024</strain>
    </source>
</reference>
<dbReference type="EMBL" id="JBICBT010001225">
    <property type="protein sequence ID" value="KAL3077657.1"/>
    <property type="molecule type" value="Genomic_DNA"/>
</dbReference>